<dbReference type="InterPro" id="IPR027417">
    <property type="entry name" value="P-loop_NTPase"/>
</dbReference>
<dbReference type="Proteomes" id="UP000306409">
    <property type="component" value="Chromosome"/>
</dbReference>
<dbReference type="AlphaFoldDB" id="A0A4U7JJ78"/>
<accession>A0A4U7JJ78</accession>
<reference evidence="1 2" key="1">
    <citation type="submission" date="2020-09" db="EMBL/GenBank/DDBJ databases">
        <title>Characterization and genome sequencing of Ruminiclostridium sp. nov. MA18.</title>
        <authorList>
            <person name="Rettenmaier R."/>
            <person name="Kowollik M.-L."/>
            <person name="Liebl W."/>
            <person name="Zverlov V."/>
        </authorList>
    </citation>
    <scope>NUCLEOTIDE SEQUENCE [LARGE SCALE GENOMIC DNA]</scope>
    <source>
        <strain evidence="1 2">MA18</strain>
    </source>
</reference>
<dbReference type="InterPro" id="IPR023823">
    <property type="entry name" value="CHP04066_peptide_maturation"/>
</dbReference>
<dbReference type="EMBL" id="CP061336">
    <property type="protein sequence ID" value="QNU67323.1"/>
    <property type="molecule type" value="Genomic_DNA"/>
</dbReference>
<gene>
    <name evidence="1" type="ORF">EHE19_001920</name>
</gene>
<evidence type="ECO:0000313" key="2">
    <source>
        <dbReference type="Proteomes" id="UP000306409"/>
    </source>
</evidence>
<protein>
    <submittedName>
        <fullName evidence="1">TIGR04066 family peptide maturation system protein</fullName>
    </submittedName>
</protein>
<dbReference type="KEGG" id="rher:EHE19_001920"/>
<organism evidence="1 2">
    <name type="scientific">Ruminiclostridium herbifermentans</name>
    <dbReference type="NCBI Taxonomy" id="2488810"/>
    <lineage>
        <taxon>Bacteria</taxon>
        <taxon>Bacillati</taxon>
        <taxon>Bacillota</taxon>
        <taxon>Clostridia</taxon>
        <taxon>Eubacteriales</taxon>
        <taxon>Oscillospiraceae</taxon>
        <taxon>Ruminiclostridium</taxon>
    </lineage>
</organism>
<dbReference type="OrthoDB" id="5464925at2"/>
<keyword evidence="2" id="KW-1185">Reference proteome</keyword>
<dbReference type="NCBIfam" id="TIGR04066">
    <property type="entry name" value="nat_prod_clost"/>
    <property type="match status" value="1"/>
</dbReference>
<dbReference type="RefSeq" id="WP_137697666.1">
    <property type="nucleotide sequence ID" value="NZ_CP061336.1"/>
</dbReference>
<name>A0A4U7JJ78_9FIRM</name>
<evidence type="ECO:0000313" key="1">
    <source>
        <dbReference type="EMBL" id="QNU67323.1"/>
    </source>
</evidence>
<sequence>MNSKEKLLIYPFDIQSSPIVRHINLMGQYELTALASPNGWGFSSKDAGYVDGGEDIGLNVNSNFNELIDSVDTVLFMESYNKLDIKKLVYSKIQVAADKGKNIICTLNLEDEFFNEINEKCMSKGKYLKYFSPFKGLNKSSDMSNLDSLLEITVPVVFVLGAAERTQKFEIQLSLRENLIEAGYKVSQVGSRHYCEMLGIHSFPDFMYSTCLSETKKIILFNNYIKKIELDEQPDIIVIGIPGGLMPFNKEFNNNFGIFAYEISQAILPDIAIFSTLYGDYLPVYFEKISLSIRYKLGFETDFFNLSNNIFDFNGSKMLKSMQYLTVESELVDLKKQNFKNNNIPVTNILNREDAKTLSANVIRKLTGNADIVPAI</sequence>
<proteinExistence type="predicted"/>
<dbReference type="Gene3D" id="3.40.50.300">
    <property type="entry name" value="P-loop containing nucleotide triphosphate hydrolases"/>
    <property type="match status" value="1"/>
</dbReference>